<proteinExistence type="predicted"/>
<name>A0A1F5YHG1_9BACT</name>
<dbReference type="EMBL" id="MFIV01000016">
    <property type="protein sequence ID" value="OGF99610.1"/>
    <property type="molecule type" value="Genomic_DNA"/>
</dbReference>
<reference evidence="1 2" key="1">
    <citation type="journal article" date="2016" name="Nat. Commun.">
        <title>Thousands of microbial genomes shed light on interconnected biogeochemical processes in an aquifer system.</title>
        <authorList>
            <person name="Anantharaman K."/>
            <person name="Brown C.T."/>
            <person name="Hug L.A."/>
            <person name="Sharon I."/>
            <person name="Castelle C.J."/>
            <person name="Probst A.J."/>
            <person name="Thomas B.C."/>
            <person name="Singh A."/>
            <person name="Wilkins M.J."/>
            <person name="Karaoz U."/>
            <person name="Brodie E.L."/>
            <person name="Williams K.H."/>
            <person name="Hubbard S.S."/>
            <person name="Banfield J.F."/>
        </authorList>
    </citation>
    <scope>NUCLEOTIDE SEQUENCE [LARGE SCALE GENOMIC DNA]</scope>
</reference>
<protein>
    <submittedName>
        <fullName evidence="1">Uncharacterized protein</fullName>
    </submittedName>
</protein>
<evidence type="ECO:0000313" key="1">
    <source>
        <dbReference type="EMBL" id="OGF99610.1"/>
    </source>
</evidence>
<evidence type="ECO:0000313" key="2">
    <source>
        <dbReference type="Proteomes" id="UP000176992"/>
    </source>
</evidence>
<accession>A0A1F5YHG1</accession>
<comment type="caution">
    <text evidence="1">The sequence shown here is derived from an EMBL/GenBank/DDBJ whole genome shotgun (WGS) entry which is preliminary data.</text>
</comment>
<sequence>MHCQLIRAGEIEAIIGDGAGHNVRPGIWAMSSIHHHFSIMKNMSSGMLSGEFRGKANTVLEYIDDSTSALKREPTGDYPARSRLVFRARSPYYLDTELTVRDSVDFIATRPKEGNERQVAYNCYVNSPEDIRIHFLSGGQWERFVPAVHAGPGSSIAPSYLKDSELEVWPVNDDPRFHWYKRNEKRFDEPFYYGRFGKMVLILVFDKPRWIRFYLSPEGGGASLIPGQTSPAWDFEWLIPRKDYQINRDYLFRTCLVYKQFESDEDVLREVRKVQQDLGYETVAQMKGN</sequence>
<organism evidence="1 2">
    <name type="scientific">Candidatus Glassbacteria bacterium GWA2_58_10</name>
    <dbReference type="NCBI Taxonomy" id="1817865"/>
    <lineage>
        <taxon>Bacteria</taxon>
        <taxon>Candidatus Glassiibacteriota</taxon>
    </lineage>
</organism>
<gene>
    <name evidence="1" type="ORF">A2Z86_10555</name>
</gene>
<dbReference type="Proteomes" id="UP000176992">
    <property type="component" value="Unassembled WGS sequence"/>
</dbReference>
<dbReference type="AlphaFoldDB" id="A0A1F5YHG1"/>